<dbReference type="AlphaFoldDB" id="A0A7J8GBL8"/>
<organism evidence="2 3">
    <name type="scientific">Rousettus aegyptiacus</name>
    <name type="common">Egyptian fruit bat</name>
    <name type="synonym">Pteropus aegyptiacus</name>
    <dbReference type="NCBI Taxonomy" id="9407"/>
    <lineage>
        <taxon>Eukaryota</taxon>
        <taxon>Metazoa</taxon>
        <taxon>Chordata</taxon>
        <taxon>Craniata</taxon>
        <taxon>Vertebrata</taxon>
        <taxon>Euteleostomi</taxon>
        <taxon>Mammalia</taxon>
        <taxon>Eutheria</taxon>
        <taxon>Laurasiatheria</taxon>
        <taxon>Chiroptera</taxon>
        <taxon>Yinpterochiroptera</taxon>
        <taxon>Pteropodoidea</taxon>
        <taxon>Pteropodidae</taxon>
        <taxon>Rousettinae</taxon>
        <taxon>Rousettus</taxon>
    </lineage>
</organism>
<accession>A0A7J8GBL8</accession>
<feature type="compositionally biased region" description="Low complexity" evidence="1">
    <location>
        <begin position="69"/>
        <end position="85"/>
    </location>
</feature>
<name>A0A7J8GBL8_ROUAE</name>
<sequence length="174" mass="18316">MLEQKQQNVKLDKQRVPLGKRFSTLRDSSPWPGPQKVVLGVALGSVEKVTQGTRPPAGRTAGDTWQLCASAEEAASSEEGAGPQGLPLPPPGLRLRPRVSGGLLAPELPGEGLRRLLQLHPHSPDFSLGPVQLPCPPTGVAPESSLQRHRGLCVVGTGGTDSARKGKYNEANCA</sequence>
<comment type="caution">
    <text evidence="2">The sequence shown here is derived from an EMBL/GenBank/DDBJ whole genome shotgun (WGS) entry which is preliminary data.</text>
</comment>
<evidence type="ECO:0000313" key="2">
    <source>
        <dbReference type="EMBL" id="KAF6457228.1"/>
    </source>
</evidence>
<reference evidence="2 3" key="1">
    <citation type="journal article" date="2020" name="Nature">
        <title>Six reference-quality genomes reveal evolution of bat adaptations.</title>
        <authorList>
            <person name="Jebb D."/>
            <person name="Huang Z."/>
            <person name="Pippel M."/>
            <person name="Hughes G.M."/>
            <person name="Lavrichenko K."/>
            <person name="Devanna P."/>
            <person name="Winkler S."/>
            <person name="Jermiin L.S."/>
            <person name="Skirmuntt E.C."/>
            <person name="Katzourakis A."/>
            <person name="Burkitt-Gray L."/>
            <person name="Ray D.A."/>
            <person name="Sullivan K.A.M."/>
            <person name="Roscito J.G."/>
            <person name="Kirilenko B.M."/>
            <person name="Davalos L.M."/>
            <person name="Corthals A.P."/>
            <person name="Power M.L."/>
            <person name="Jones G."/>
            <person name="Ransome R.D."/>
            <person name="Dechmann D.K.N."/>
            <person name="Locatelli A.G."/>
            <person name="Puechmaille S.J."/>
            <person name="Fedrigo O."/>
            <person name="Jarvis E.D."/>
            <person name="Hiller M."/>
            <person name="Vernes S.C."/>
            <person name="Myers E.W."/>
            <person name="Teeling E.C."/>
        </authorList>
    </citation>
    <scope>NUCLEOTIDE SEQUENCE [LARGE SCALE GENOMIC DNA]</scope>
    <source>
        <strain evidence="2">MRouAeg1</strain>
        <tissue evidence="2">Muscle</tissue>
    </source>
</reference>
<dbReference type="Proteomes" id="UP000593571">
    <property type="component" value="Unassembled WGS sequence"/>
</dbReference>
<feature type="region of interest" description="Disordered" evidence="1">
    <location>
        <begin position="69"/>
        <end position="92"/>
    </location>
</feature>
<dbReference type="EMBL" id="JACASE010000006">
    <property type="protein sequence ID" value="KAF6457228.1"/>
    <property type="molecule type" value="Genomic_DNA"/>
</dbReference>
<keyword evidence="3" id="KW-1185">Reference proteome</keyword>
<evidence type="ECO:0000313" key="3">
    <source>
        <dbReference type="Proteomes" id="UP000593571"/>
    </source>
</evidence>
<gene>
    <name evidence="2" type="ORF">HJG63_011749</name>
</gene>
<proteinExistence type="predicted"/>
<evidence type="ECO:0000256" key="1">
    <source>
        <dbReference type="SAM" id="MobiDB-lite"/>
    </source>
</evidence>
<protein>
    <submittedName>
        <fullName evidence="2">Uncharacterized protein</fullName>
    </submittedName>
</protein>